<comment type="caution">
    <text evidence="5">The sequence shown here is derived from an EMBL/GenBank/DDBJ whole genome shotgun (WGS) entry which is preliminary data.</text>
</comment>
<dbReference type="PANTHER" id="PTHR10302:SF27">
    <property type="entry name" value="SINGLE-STRANDED DNA-BINDING PROTEIN"/>
    <property type="match status" value="1"/>
</dbReference>
<evidence type="ECO:0000256" key="3">
    <source>
        <dbReference type="RuleBase" id="RU000524"/>
    </source>
</evidence>
<dbReference type="PROSITE" id="PS50935">
    <property type="entry name" value="SSB"/>
    <property type="match status" value="1"/>
</dbReference>
<dbReference type="SUPFAM" id="SSF50249">
    <property type="entry name" value="Nucleic acid-binding proteins"/>
    <property type="match status" value="1"/>
</dbReference>
<dbReference type="InterPro" id="IPR012340">
    <property type="entry name" value="NA-bd_OB-fold"/>
</dbReference>
<dbReference type="InterPro" id="IPR000424">
    <property type="entry name" value="Primosome_PriB/ssb"/>
</dbReference>
<organism evidence="5 6">
    <name type="scientific">Microbacterium terregens</name>
    <dbReference type="NCBI Taxonomy" id="69363"/>
    <lineage>
        <taxon>Bacteria</taxon>
        <taxon>Bacillati</taxon>
        <taxon>Actinomycetota</taxon>
        <taxon>Actinomycetes</taxon>
        <taxon>Micrococcales</taxon>
        <taxon>Microbacteriaceae</taxon>
        <taxon>Microbacterium</taxon>
    </lineage>
</organism>
<evidence type="ECO:0000256" key="4">
    <source>
        <dbReference type="SAM" id="MobiDB-lite"/>
    </source>
</evidence>
<protein>
    <recommendedName>
        <fullName evidence="2 3">Single-stranded DNA-binding protein</fullName>
        <shortName evidence="2">SSB</shortName>
    </recommendedName>
</protein>
<dbReference type="Pfam" id="PF00436">
    <property type="entry name" value="SSB"/>
    <property type="match status" value="1"/>
</dbReference>
<accession>A0ABV5SW03</accession>
<dbReference type="PANTHER" id="PTHR10302">
    <property type="entry name" value="SINGLE-STRANDED DNA-BINDING PROTEIN"/>
    <property type="match status" value="1"/>
</dbReference>
<evidence type="ECO:0000256" key="1">
    <source>
        <dbReference type="ARBA" id="ARBA00023125"/>
    </source>
</evidence>
<dbReference type="CDD" id="cd04496">
    <property type="entry name" value="SSB_OBF"/>
    <property type="match status" value="1"/>
</dbReference>
<dbReference type="HAMAP" id="MF_00984">
    <property type="entry name" value="SSB"/>
    <property type="match status" value="1"/>
</dbReference>
<feature type="region of interest" description="Disordered" evidence="4">
    <location>
        <begin position="116"/>
        <end position="171"/>
    </location>
</feature>
<dbReference type="Gene3D" id="2.40.50.140">
    <property type="entry name" value="Nucleic acid-binding proteins"/>
    <property type="match status" value="1"/>
</dbReference>
<feature type="compositionally biased region" description="Low complexity" evidence="4">
    <location>
        <begin position="129"/>
        <end position="164"/>
    </location>
</feature>
<dbReference type="NCBIfam" id="NF005851">
    <property type="entry name" value="PRK07772.1"/>
    <property type="match status" value="1"/>
</dbReference>
<reference evidence="5 6" key="1">
    <citation type="submission" date="2024-09" db="EMBL/GenBank/DDBJ databases">
        <authorList>
            <person name="Sun Q."/>
            <person name="Mori K."/>
        </authorList>
    </citation>
    <scope>NUCLEOTIDE SEQUENCE [LARGE SCALE GENOMIC DNA]</scope>
    <source>
        <strain evidence="5 6">JCM 1342</strain>
    </source>
</reference>
<dbReference type="GO" id="GO:0003677">
    <property type="term" value="F:DNA binding"/>
    <property type="evidence" value="ECO:0007669"/>
    <property type="project" value="UniProtKB-KW"/>
</dbReference>
<gene>
    <name evidence="5" type="ORF">ACFFPJ_01585</name>
</gene>
<sequence length="171" mass="18131">MAGETIITVVGNLTADPELRYTQTGLPVANFTIASTPRNFDRQANEWKDGEALFLRASVWREFAEHVAGSLTKGSRVIATGRLKQRSYETREGEKRTSIELEVDEIGPSLRYATAQVTRAASSGGGQSRGQVSEEPWSTPGTQTAPAAGAPAAAGGDSWAAPGAYGDDTPF</sequence>
<keyword evidence="1 2" id="KW-0238">DNA-binding</keyword>
<evidence type="ECO:0000256" key="2">
    <source>
        <dbReference type="HAMAP-Rule" id="MF_00984"/>
    </source>
</evidence>
<evidence type="ECO:0000313" key="5">
    <source>
        <dbReference type="EMBL" id="MFB9644485.1"/>
    </source>
</evidence>
<dbReference type="InterPro" id="IPR011344">
    <property type="entry name" value="ssDNA-bd"/>
</dbReference>
<comment type="caution">
    <text evidence="2">Lacks conserved residue(s) required for the propagation of feature annotation.</text>
</comment>
<proteinExistence type="inferred from homology"/>
<name>A0ABV5SW03_9MICO</name>
<dbReference type="EMBL" id="JBHMBE010000001">
    <property type="protein sequence ID" value="MFB9644485.1"/>
    <property type="molecule type" value="Genomic_DNA"/>
</dbReference>
<dbReference type="RefSeq" id="WP_344710991.1">
    <property type="nucleotide sequence ID" value="NZ_BAAAWH010000001.1"/>
</dbReference>
<dbReference type="Proteomes" id="UP001589611">
    <property type="component" value="Unassembled WGS sequence"/>
</dbReference>
<keyword evidence="6" id="KW-1185">Reference proteome</keyword>
<comment type="subunit">
    <text evidence="2">Homotetramer.</text>
</comment>
<evidence type="ECO:0000313" key="6">
    <source>
        <dbReference type="Proteomes" id="UP001589611"/>
    </source>
</evidence>
<dbReference type="NCBIfam" id="TIGR00621">
    <property type="entry name" value="ssb"/>
    <property type="match status" value="1"/>
</dbReference>